<dbReference type="HOGENOM" id="CLU_000288_36_1_5"/>
<reference evidence="2 3" key="1">
    <citation type="journal article" date="2013" name="PLoS Genet.">
        <title>A gene transfer agent and a dynamic repertoire of secretion systems hold the keys to the explosive radiation of the emerging pathogen Bartonella.</title>
        <authorList>
            <person name="Guy L."/>
            <person name="Nystedt B."/>
            <person name="Toft C."/>
            <person name="Zaremba-Niedzwiedzka K."/>
            <person name="Berglund E.C."/>
            <person name="Granberg F."/>
            <person name="Naslund K."/>
            <person name="Eriksson A.S."/>
            <person name="Andersson S.G."/>
        </authorList>
    </citation>
    <scope>NUCLEOTIDE SEQUENCE [LARGE SCALE GENOMIC DNA]</scope>
    <source>
        <strain evidence="2 3">Aust/NH1</strain>
    </source>
</reference>
<dbReference type="InterPro" id="IPR011990">
    <property type="entry name" value="TPR-like_helical_dom_sf"/>
</dbReference>
<accession>M1P5A1</accession>
<dbReference type="eggNOG" id="COG0790">
    <property type="taxonomic scope" value="Bacteria"/>
</dbReference>
<feature type="chain" id="PRO_5004016087" evidence="1">
    <location>
        <begin position="21"/>
        <end position="351"/>
    </location>
</feature>
<organism evidence="2 3">
    <name type="scientific">Bartonella australis (strain Aust/NH1)</name>
    <dbReference type="NCBI Taxonomy" id="1094489"/>
    <lineage>
        <taxon>Bacteria</taxon>
        <taxon>Pseudomonadati</taxon>
        <taxon>Pseudomonadota</taxon>
        <taxon>Alphaproteobacteria</taxon>
        <taxon>Hyphomicrobiales</taxon>
        <taxon>Bartonellaceae</taxon>
        <taxon>Bartonella</taxon>
    </lineage>
</organism>
<protein>
    <submittedName>
        <fullName evidence="2">Tetratricopeptide repeat family protein</fullName>
    </submittedName>
</protein>
<dbReference type="RefSeq" id="WP_015398513.1">
    <property type="nucleotide sequence ID" value="NC_020300.1"/>
</dbReference>
<dbReference type="AlphaFoldDB" id="M1P5A1"/>
<dbReference type="Proteomes" id="UP000011729">
    <property type="component" value="Chromosome"/>
</dbReference>
<sequence>MVKRVIYALALMTIWSSTVAANQIEAADEASDASKCTVRAVQDFVKNEKVRKSFHVLEAGQYDEAYDYYVRGRYLRAFYTALERAELNDPIAQTLVARIYVEGYAVPMNGECAAFWFQRAAEQGEPQAQLRYGLMLFNGDFVTKDQKRAEEFIRKAAEAGVKEAQFYYGELLLHKALQKERELAGVSSQNIESEAMDQALVWFLKGAALGDSEAAFAAAKILASGTLTMPKDYDNARKLIEMAADNNNVMAQIILSQWLVQGRGGDTDFHRAFYLLSDNAIKMVVPAQIALARLYRDGIGTTGDTVMAAAWYMVAKRAKAQAQDLETMLEGMGETQLKEAREKARRFISAH</sequence>
<dbReference type="SUPFAM" id="SSF81901">
    <property type="entry name" value="HCP-like"/>
    <property type="match status" value="2"/>
</dbReference>
<dbReference type="Pfam" id="PF08238">
    <property type="entry name" value="Sel1"/>
    <property type="match status" value="6"/>
</dbReference>
<dbReference type="EMBL" id="CP003123">
    <property type="protein sequence ID" value="AGF75010.1"/>
    <property type="molecule type" value="Genomic_DNA"/>
</dbReference>
<proteinExistence type="predicted"/>
<dbReference type="PATRIC" id="fig|1094489.3.peg.1398"/>
<evidence type="ECO:0000313" key="3">
    <source>
        <dbReference type="Proteomes" id="UP000011729"/>
    </source>
</evidence>
<evidence type="ECO:0000313" key="2">
    <source>
        <dbReference type="EMBL" id="AGF75010.1"/>
    </source>
</evidence>
<dbReference type="InterPro" id="IPR050767">
    <property type="entry name" value="Sel1_AlgK"/>
</dbReference>
<gene>
    <name evidence="2" type="ordered locus">BAnh1_11420</name>
</gene>
<dbReference type="KEGG" id="baus:BAnh1_11420"/>
<dbReference type="STRING" id="1094489.BAnh1_11420"/>
<dbReference type="Gene3D" id="1.25.40.10">
    <property type="entry name" value="Tetratricopeptide repeat domain"/>
    <property type="match status" value="2"/>
</dbReference>
<name>M1P5A1_BARAA</name>
<dbReference type="PANTHER" id="PTHR11102">
    <property type="entry name" value="SEL-1-LIKE PROTEIN"/>
    <property type="match status" value="1"/>
</dbReference>
<dbReference type="PANTHER" id="PTHR11102:SF160">
    <property type="entry name" value="ERAD-ASSOCIATED E3 UBIQUITIN-PROTEIN LIGASE COMPONENT HRD3"/>
    <property type="match status" value="1"/>
</dbReference>
<keyword evidence="1" id="KW-0732">Signal</keyword>
<evidence type="ECO:0000256" key="1">
    <source>
        <dbReference type="SAM" id="SignalP"/>
    </source>
</evidence>
<feature type="signal peptide" evidence="1">
    <location>
        <begin position="1"/>
        <end position="20"/>
    </location>
</feature>
<dbReference type="SMART" id="SM00671">
    <property type="entry name" value="SEL1"/>
    <property type="match status" value="4"/>
</dbReference>
<keyword evidence="3" id="KW-1185">Reference proteome</keyword>
<dbReference type="InterPro" id="IPR006597">
    <property type="entry name" value="Sel1-like"/>
</dbReference>